<dbReference type="GO" id="GO:0030313">
    <property type="term" value="C:cell envelope"/>
    <property type="evidence" value="ECO:0007669"/>
    <property type="project" value="UniProtKB-SubCell"/>
</dbReference>
<evidence type="ECO:0000256" key="6">
    <source>
        <dbReference type="ARBA" id="ARBA00022723"/>
    </source>
</evidence>
<dbReference type="RefSeq" id="WP_146401788.1">
    <property type="nucleotide sequence ID" value="NZ_SJPJ01000001.1"/>
</dbReference>
<comment type="cofactor">
    <cofactor evidence="1 8">
        <name>Ni(2+)</name>
        <dbReference type="ChEBI" id="CHEBI:49786"/>
    </cofactor>
</comment>
<dbReference type="Pfam" id="PF00374">
    <property type="entry name" value="NiFeSe_Hases"/>
    <property type="match status" value="1"/>
</dbReference>
<dbReference type="InterPro" id="IPR029014">
    <property type="entry name" value="NiFe-Hase_large"/>
</dbReference>
<dbReference type="GO" id="GO:0033748">
    <property type="term" value="F:hydrogenase (acceptor) activity"/>
    <property type="evidence" value="ECO:0007669"/>
    <property type="project" value="UniProtKB-EC"/>
</dbReference>
<feature type="binding site" evidence="8">
    <location>
        <position position="504"/>
    </location>
    <ligand>
        <name>Mg(2+)</name>
        <dbReference type="ChEBI" id="CHEBI:18420"/>
    </ligand>
</feature>
<evidence type="ECO:0000256" key="2">
    <source>
        <dbReference type="ARBA" id="ARBA00004196"/>
    </source>
</evidence>
<comment type="caution">
    <text evidence="11">The sequence shown here is derived from an EMBL/GenBank/DDBJ whole genome shotgun (WGS) entry which is preliminary data.</text>
</comment>
<evidence type="ECO:0000313" key="11">
    <source>
        <dbReference type="EMBL" id="TWT84193.1"/>
    </source>
</evidence>
<dbReference type="GO" id="GO:0016151">
    <property type="term" value="F:nickel cation binding"/>
    <property type="evidence" value="ECO:0007669"/>
    <property type="project" value="InterPro"/>
</dbReference>
<dbReference type="EC" id="1.12.99.6" evidence="11"/>
<reference evidence="11 12" key="1">
    <citation type="submission" date="2019-02" db="EMBL/GenBank/DDBJ databases">
        <title>Deep-cultivation of Planctomycetes and their phenomic and genomic characterization uncovers novel biology.</title>
        <authorList>
            <person name="Wiegand S."/>
            <person name="Jogler M."/>
            <person name="Boedeker C."/>
            <person name="Pinto D."/>
            <person name="Vollmers J."/>
            <person name="Rivas-Marin E."/>
            <person name="Kohn T."/>
            <person name="Peeters S.H."/>
            <person name="Heuer A."/>
            <person name="Rast P."/>
            <person name="Oberbeckmann S."/>
            <person name="Bunk B."/>
            <person name="Jeske O."/>
            <person name="Meyerdierks A."/>
            <person name="Storesund J.E."/>
            <person name="Kallscheuer N."/>
            <person name="Luecker S."/>
            <person name="Lage O.M."/>
            <person name="Pohl T."/>
            <person name="Merkel B.J."/>
            <person name="Hornburger P."/>
            <person name="Mueller R.-W."/>
            <person name="Bruemmer F."/>
            <person name="Labrenz M."/>
            <person name="Spormann A.M."/>
            <person name="Op Den Camp H."/>
            <person name="Overmann J."/>
            <person name="Amann R."/>
            <person name="Jetten M.S.M."/>
            <person name="Mascher T."/>
            <person name="Medema M.H."/>
            <person name="Devos D.P."/>
            <person name="Kaster A.-K."/>
            <person name="Ovreas L."/>
            <person name="Rohde M."/>
            <person name="Galperin M.Y."/>
            <person name="Jogler C."/>
        </authorList>
    </citation>
    <scope>NUCLEOTIDE SEQUENCE [LARGE SCALE GENOMIC DNA]</scope>
    <source>
        <strain evidence="11 12">CA13</strain>
    </source>
</reference>
<keyword evidence="7 9" id="KW-0560">Oxidoreductase</keyword>
<gene>
    <name evidence="11" type="ORF">CA13_56690</name>
</gene>
<evidence type="ECO:0000313" key="12">
    <source>
        <dbReference type="Proteomes" id="UP000315010"/>
    </source>
</evidence>
<dbReference type="Gene3D" id="1.10.645.10">
    <property type="entry name" value="Cytochrome-c3 Hydrogenase, chain B"/>
    <property type="match status" value="1"/>
</dbReference>
<dbReference type="EMBL" id="SJPJ01000001">
    <property type="protein sequence ID" value="TWT84193.1"/>
    <property type="molecule type" value="Genomic_DNA"/>
</dbReference>
<dbReference type="PANTHER" id="PTHR42958:SF2">
    <property type="entry name" value="UPTAKE HYDROGENASE LARGE SUBUNIT"/>
    <property type="match status" value="1"/>
</dbReference>
<feature type="binding site" evidence="8">
    <location>
        <position position="501"/>
    </location>
    <ligand>
        <name>Fe cation</name>
        <dbReference type="ChEBI" id="CHEBI:24875"/>
    </ligand>
</feature>
<evidence type="ECO:0000256" key="7">
    <source>
        <dbReference type="ARBA" id="ARBA00023002"/>
    </source>
</evidence>
<feature type="binding site" evidence="8">
    <location>
        <position position="64"/>
    </location>
    <ligand>
        <name>Fe cation</name>
        <dbReference type="ChEBI" id="CHEBI:24875"/>
    </ligand>
</feature>
<comment type="cofactor">
    <cofactor evidence="8">
        <name>Fe cation</name>
        <dbReference type="ChEBI" id="CHEBI:24875"/>
    </cofactor>
</comment>
<feature type="binding site" evidence="8">
    <location>
        <position position="64"/>
    </location>
    <ligand>
        <name>Ni(2+)</name>
        <dbReference type="ChEBI" id="CHEBI:49786"/>
    </ligand>
</feature>
<evidence type="ECO:0000256" key="1">
    <source>
        <dbReference type="ARBA" id="ARBA00001967"/>
    </source>
</evidence>
<dbReference type="InterPro" id="IPR018194">
    <property type="entry name" value="Ni-dep_hyd_lsu_Ni_BS"/>
</dbReference>
<keyword evidence="5 8" id="KW-0533">Nickel</keyword>
<comment type="subunit">
    <text evidence="4">Heterodimer of a large and a small subunit.</text>
</comment>
<dbReference type="AlphaFoldDB" id="A0A5C5ZC96"/>
<name>A0A5C5ZC96_9BACT</name>
<dbReference type="Proteomes" id="UP000315010">
    <property type="component" value="Unassembled WGS sequence"/>
</dbReference>
<comment type="similarity">
    <text evidence="3 9">Belongs to the [NiFe]/[NiFeSe] hydrogenase large subunit family.</text>
</comment>
<dbReference type="SUPFAM" id="SSF56762">
    <property type="entry name" value="HydB/Nqo4-like"/>
    <property type="match status" value="1"/>
</dbReference>
<dbReference type="PROSITE" id="PS00507">
    <property type="entry name" value="NI_HGENASE_L_1"/>
    <property type="match status" value="1"/>
</dbReference>
<evidence type="ECO:0000256" key="5">
    <source>
        <dbReference type="ARBA" id="ARBA00022596"/>
    </source>
</evidence>
<evidence type="ECO:0000256" key="8">
    <source>
        <dbReference type="PIRSR" id="PIRSR601501-1"/>
    </source>
</evidence>
<keyword evidence="6 8" id="KW-0479">Metal-binding</keyword>
<dbReference type="OrthoDB" id="9761717at2"/>
<dbReference type="InterPro" id="IPR050867">
    <property type="entry name" value="NiFe/NiFeSe_hydrgnase_LSU"/>
</dbReference>
<dbReference type="InterPro" id="IPR001501">
    <property type="entry name" value="Ni-dep_hyd_lsu"/>
</dbReference>
<feature type="binding site" evidence="8">
    <location>
        <position position="498"/>
    </location>
    <ligand>
        <name>Mg(2+)</name>
        <dbReference type="ChEBI" id="CHEBI:18420"/>
    </ligand>
</feature>
<dbReference type="PROSITE" id="PS00508">
    <property type="entry name" value="NI_HGENASE_L_2"/>
    <property type="match status" value="1"/>
</dbReference>
<protein>
    <submittedName>
        <fullName evidence="11">Periplasmic [NiFeSe] hydrogenase large subunit</fullName>
        <ecNumber evidence="11">1.12.99.6</ecNumber>
    </submittedName>
</protein>
<evidence type="ECO:0000256" key="9">
    <source>
        <dbReference type="RuleBase" id="RU003896"/>
    </source>
</evidence>
<dbReference type="NCBIfam" id="NF033181">
    <property type="entry name" value="NiFeSe_hydrog"/>
    <property type="match status" value="1"/>
</dbReference>
<sequence>MNRKITIDPLTRIEGHLSIRVDVEEGKVITAECSGEMFRGFEAILQGRDPMDAQQIMQRICGVCPVAHGIASCMAQEEAYGVAPPQNGQLLRNLIQGSNFLQSHILHFYHLSAVDWIDLAAIQKYEGSDPTLRNLQTWVQTQIETQQLFPLAPLFPRYEGNYADDALTNEMGLKNYVIALEMRALAHQMGAIWCGKLPHAPGLIPGGVTESVTARKVARFRSALKRVATFIDDAYLPDVQRVATAFPDYFEVGRGCGNFLTYGMFGQPTGSEEPTFSPGVLMDGKLQTFHQDQITEDTCYSRFSSPSGIHPSSGASAPDPHKDKAYSWIKAPRYAGQVMEVGPLARVLTAYKRGTDPNLVNLVDKYLEALAVDATALPSVLGRHLSRALEAKIVATKMLEWVEMLAPEEPTNTPFTIPQTGTGAGLTEAARGALGHWLQIRNGKISNYQCVVPTTWNCSPRDDEGNPGATEQALMGTPVNNVENPLEAARVVRSFDPCLACAVH</sequence>
<proteinExistence type="inferred from homology"/>
<feature type="binding site" evidence="8">
    <location>
        <position position="61"/>
    </location>
    <ligand>
        <name>Ni(2+)</name>
        <dbReference type="ChEBI" id="CHEBI:49786"/>
    </ligand>
</feature>
<keyword evidence="8" id="KW-0408">Iron</keyword>
<feature type="region of interest" description="Disordered" evidence="10">
    <location>
        <begin position="302"/>
        <end position="321"/>
    </location>
</feature>
<dbReference type="GO" id="GO:0008901">
    <property type="term" value="F:ferredoxin hydrogenase activity"/>
    <property type="evidence" value="ECO:0007669"/>
    <property type="project" value="InterPro"/>
</dbReference>
<comment type="subcellular location">
    <subcellularLocation>
        <location evidence="2">Cell envelope</location>
    </subcellularLocation>
</comment>
<accession>A0A5C5ZC96</accession>
<evidence type="ECO:0000256" key="10">
    <source>
        <dbReference type="SAM" id="MobiDB-lite"/>
    </source>
</evidence>
<keyword evidence="8" id="KW-0460">Magnesium</keyword>
<feature type="binding site" evidence="8">
    <location>
        <position position="42"/>
    </location>
    <ligand>
        <name>Mg(2+)</name>
        <dbReference type="ChEBI" id="CHEBI:18420"/>
    </ligand>
</feature>
<dbReference type="FunFam" id="1.10.645.10:FF:000002">
    <property type="entry name" value="Hydrogenase 2 large subunit"/>
    <property type="match status" value="1"/>
</dbReference>
<keyword evidence="12" id="KW-1185">Reference proteome</keyword>
<dbReference type="PANTHER" id="PTHR42958">
    <property type="entry name" value="HYDROGENASE-2 LARGE CHAIN"/>
    <property type="match status" value="1"/>
</dbReference>
<evidence type="ECO:0000256" key="4">
    <source>
        <dbReference type="ARBA" id="ARBA00011771"/>
    </source>
</evidence>
<evidence type="ECO:0000256" key="3">
    <source>
        <dbReference type="ARBA" id="ARBA00009292"/>
    </source>
</evidence>
<organism evidence="11 12">
    <name type="scientific">Novipirellula herctigrandis</name>
    <dbReference type="NCBI Taxonomy" id="2527986"/>
    <lineage>
        <taxon>Bacteria</taxon>
        <taxon>Pseudomonadati</taxon>
        <taxon>Planctomycetota</taxon>
        <taxon>Planctomycetia</taxon>
        <taxon>Pirellulales</taxon>
        <taxon>Pirellulaceae</taxon>
        <taxon>Novipirellula</taxon>
    </lineage>
</organism>